<evidence type="ECO:0000313" key="3">
    <source>
        <dbReference type="EMBL" id="QNM83806.1"/>
    </source>
</evidence>
<accession>A0A7G9L5A7</accession>
<protein>
    <submittedName>
        <fullName evidence="3">Glycosyltransferase family 4 protein</fullName>
    </submittedName>
</protein>
<dbReference type="KEGG" id="ssau:H8M03_05655"/>
<dbReference type="CDD" id="cd03809">
    <property type="entry name" value="GT4_MtfB-like"/>
    <property type="match status" value="1"/>
</dbReference>
<feature type="domain" description="Glycosyl transferase family 1" evidence="2">
    <location>
        <begin position="207"/>
        <end position="356"/>
    </location>
</feature>
<dbReference type="PANTHER" id="PTHR46401:SF2">
    <property type="entry name" value="GLYCOSYLTRANSFERASE WBBK-RELATED"/>
    <property type="match status" value="1"/>
</dbReference>
<dbReference type="RefSeq" id="WP_187480760.1">
    <property type="nucleotide sequence ID" value="NZ_CP060697.1"/>
</dbReference>
<keyword evidence="1 3" id="KW-0808">Transferase</keyword>
<dbReference type="Pfam" id="PF00534">
    <property type="entry name" value="Glycos_transf_1"/>
    <property type="match status" value="1"/>
</dbReference>
<proteinExistence type="predicted"/>
<dbReference type="EMBL" id="CP060697">
    <property type="protein sequence ID" value="QNM83806.1"/>
    <property type="molecule type" value="Genomic_DNA"/>
</dbReference>
<dbReference type="AlphaFoldDB" id="A0A7G9L5A7"/>
<dbReference type="GO" id="GO:0016757">
    <property type="term" value="F:glycosyltransferase activity"/>
    <property type="evidence" value="ECO:0007669"/>
    <property type="project" value="InterPro"/>
</dbReference>
<name>A0A7G9L5A7_9SPHN</name>
<gene>
    <name evidence="3" type="ORF">H8M03_05655</name>
</gene>
<reference evidence="3 4" key="1">
    <citation type="submission" date="2020-08" db="EMBL/GenBank/DDBJ databases">
        <title>Sphingomonas sp. sand1-3 16S ribosomal RNA gene Genome sequencing and assembly.</title>
        <authorList>
            <person name="Kang M."/>
        </authorList>
    </citation>
    <scope>NUCLEOTIDE SEQUENCE [LARGE SCALE GENOMIC DNA]</scope>
    <source>
        <strain evidence="4">sand1-3</strain>
    </source>
</reference>
<sequence>MTEAARREYLLDVSRLLWRLWSGRLPTGIDRVCLEYVRNFGGRSLALVQRRGRTYVLSAADSDRLFTLIERGTAGFRTGLVLLAMRGFARLRSAPPRPGMILLNAGHTGLDDSALVEWIERHNARAIYLIHDLIPLTHPEFCRPGEADKHERRMANALRSAAGIVANSQATLDDLAAFAAARGLAMPPTTVAWISGPDIPADVVPRRQPRPYFVTLGTIEGRKNHLLLLDVWQRLGSDAPELVIIGQRGWRAEAVTKRLDAPDTLGGNVRELGRCDDAALASWLAGARALLMPSFAEGFGLPVIEALELGTPVIASDLPVYREIVGAIPTYLDPADHSAWESAVRDFTGASPERERQLEAMRGYRPPDWQSHFERVERWLGQI</sequence>
<keyword evidence="4" id="KW-1185">Reference proteome</keyword>
<organism evidence="3 4">
    <name type="scientific">Sphingomonas sabuli</name>
    <dbReference type="NCBI Taxonomy" id="2764186"/>
    <lineage>
        <taxon>Bacteria</taxon>
        <taxon>Pseudomonadati</taxon>
        <taxon>Pseudomonadota</taxon>
        <taxon>Alphaproteobacteria</taxon>
        <taxon>Sphingomonadales</taxon>
        <taxon>Sphingomonadaceae</taxon>
        <taxon>Sphingomonas</taxon>
    </lineage>
</organism>
<evidence type="ECO:0000259" key="2">
    <source>
        <dbReference type="Pfam" id="PF00534"/>
    </source>
</evidence>
<evidence type="ECO:0000313" key="4">
    <source>
        <dbReference type="Proteomes" id="UP000515861"/>
    </source>
</evidence>
<dbReference type="Gene3D" id="3.40.50.2000">
    <property type="entry name" value="Glycogen Phosphorylase B"/>
    <property type="match status" value="1"/>
</dbReference>
<dbReference type="SUPFAM" id="SSF53756">
    <property type="entry name" value="UDP-Glycosyltransferase/glycogen phosphorylase"/>
    <property type="match status" value="1"/>
</dbReference>
<dbReference type="Proteomes" id="UP000515861">
    <property type="component" value="Chromosome"/>
</dbReference>
<evidence type="ECO:0000256" key="1">
    <source>
        <dbReference type="ARBA" id="ARBA00022679"/>
    </source>
</evidence>
<dbReference type="PANTHER" id="PTHR46401">
    <property type="entry name" value="GLYCOSYLTRANSFERASE WBBK-RELATED"/>
    <property type="match status" value="1"/>
</dbReference>
<dbReference type="InterPro" id="IPR001296">
    <property type="entry name" value="Glyco_trans_1"/>
</dbReference>